<keyword evidence="4" id="KW-1185">Reference proteome</keyword>
<dbReference type="Proteomes" id="UP001189429">
    <property type="component" value="Unassembled WGS sequence"/>
</dbReference>
<organism evidence="3 4">
    <name type="scientific">Prorocentrum cordatum</name>
    <dbReference type="NCBI Taxonomy" id="2364126"/>
    <lineage>
        <taxon>Eukaryota</taxon>
        <taxon>Sar</taxon>
        <taxon>Alveolata</taxon>
        <taxon>Dinophyceae</taxon>
        <taxon>Prorocentrales</taxon>
        <taxon>Prorocentraceae</taxon>
        <taxon>Prorocentrum</taxon>
    </lineage>
</organism>
<evidence type="ECO:0000313" key="3">
    <source>
        <dbReference type="EMBL" id="CAK0884773.1"/>
    </source>
</evidence>
<comment type="similarity">
    <text evidence="1">Belongs to the sel-1 family.</text>
</comment>
<evidence type="ECO:0000256" key="2">
    <source>
        <dbReference type="SAM" id="MobiDB-lite"/>
    </source>
</evidence>
<proteinExistence type="inferred from homology"/>
<protein>
    <recommendedName>
        <fullName evidence="5">Sel1 repeat family protein</fullName>
    </recommendedName>
</protein>
<dbReference type="Gene3D" id="1.25.40.10">
    <property type="entry name" value="Tetratricopeptide repeat domain"/>
    <property type="match status" value="1"/>
</dbReference>
<evidence type="ECO:0000313" key="4">
    <source>
        <dbReference type="Proteomes" id="UP001189429"/>
    </source>
</evidence>
<feature type="region of interest" description="Disordered" evidence="2">
    <location>
        <begin position="171"/>
        <end position="214"/>
    </location>
</feature>
<reference evidence="3" key="1">
    <citation type="submission" date="2023-10" db="EMBL/GenBank/DDBJ databases">
        <authorList>
            <person name="Chen Y."/>
            <person name="Shah S."/>
            <person name="Dougan E. K."/>
            <person name="Thang M."/>
            <person name="Chan C."/>
        </authorList>
    </citation>
    <scope>NUCLEOTIDE SEQUENCE [LARGE SCALE GENOMIC DNA]</scope>
</reference>
<name>A0ABN9WHN1_9DINO</name>
<dbReference type="InterPro" id="IPR011990">
    <property type="entry name" value="TPR-like_helical_dom_sf"/>
</dbReference>
<evidence type="ECO:0008006" key="5">
    <source>
        <dbReference type="Google" id="ProtNLM"/>
    </source>
</evidence>
<dbReference type="PANTHER" id="PTHR11102">
    <property type="entry name" value="SEL-1-LIKE PROTEIN"/>
    <property type="match status" value="1"/>
</dbReference>
<dbReference type="SMART" id="SM00671">
    <property type="entry name" value="SEL1"/>
    <property type="match status" value="3"/>
</dbReference>
<dbReference type="Pfam" id="PF08238">
    <property type="entry name" value="Sel1"/>
    <property type="match status" value="3"/>
</dbReference>
<dbReference type="SUPFAM" id="SSF81901">
    <property type="entry name" value="HCP-like"/>
    <property type="match status" value="1"/>
</dbReference>
<sequence length="214" mass="21605">GGPAPLSAAGGAASPQGGGLSSAAAADECFCAGHLCEHGLEGHAVDLPAAAEFYQLAAEAGHAAAQWRLGELLEYGRGVGPDEALAANWYRLSARAGNAQAQSALALLLEEGRGCARDDAEAARWHLAAAELQGAPAGGGTAQAPSQTRGRPREILAAPLLDGSGRCRRISGRGARTGRSSGVWGRVGPVSRPSRAEGSGQAEAHWRSMARGGL</sequence>
<dbReference type="PANTHER" id="PTHR11102:SF160">
    <property type="entry name" value="ERAD-ASSOCIATED E3 UBIQUITIN-PROTEIN LIGASE COMPONENT HRD3"/>
    <property type="match status" value="1"/>
</dbReference>
<dbReference type="EMBL" id="CAUYUJ010018583">
    <property type="protein sequence ID" value="CAK0884773.1"/>
    <property type="molecule type" value="Genomic_DNA"/>
</dbReference>
<feature type="non-terminal residue" evidence="3">
    <location>
        <position position="1"/>
    </location>
</feature>
<feature type="compositionally biased region" description="Low complexity" evidence="2">
    <location>
        <begin position="172"/>
        <end position="182"/>
    </location>
</feature>
<evidence type="ECO:0000256" key="1">
    <source>
        <dbReference type="ARBA" id="ARBA00038101"/>
    </source>
</evidence>
<comment type="caution">
    <text evidence="3">The sequence shown here is derived from an EMBL/GenBank/DDBJ whole genome shotgun (WGS) entry which is preliminary data.</text>
</comment>
<gene>
    <name evidence="3" type="ORF">PCOR1329_LOCUS66573</name>
</gene>
<dbReference type="InterPro" id="IPR006597">
    <property type="entry name" value="Sel1-like"/>
</dbReference>
<dbReference type="InterPro" id="IPR050767">
    <property type="entry name" value="Sel1_AlgK"/>
</dbReference>
<accession>A0ABN9WHN1</accession>